<dbReference type="SUPFAM" id="SSF55729">
    <property type="entry name" value="Acyl-CoA N-acyltransferases (Nat)"/>
    <property type="match status" value="1"/>
</dbReference>
<evidence type="ECO:0000313" key="2">
    <source>
        <dbReference type="EMBL" id="TDE09828.1"/>
    </source>
</evidence>
<dbReference type="CDD" id="cd04301">
    <property type="entry name" value="NAT_SF"/>
    <property type="match status" value="1"/>
</dbReference>
<comment type="caution">
    <text evidence="2">The sequence shown here is derived from an EMBL/GenBank/DDBJ whole genome shotgun (WGS) entry which is preliminary data.</text>
</comment>
<dbReference type="EMBL" id="SMFL01000018">
    <property type="protein sequence ID" value="TDE09828.1"/>
    <property type="molecule type" value="Genomic_DNA"/>
</dbReference>
<accession>A0A4V2Z2S0</accession>
<dbReference type="Gene3D" id="3.40.630.30">
    <property type="match status" value="1"/>
</dbReference>
<gene>
    <name evidence="2" type="ORF">E0F88_30010</name>
</gene>
<dbReference type="Pfam" id="PF13508">
    <property type="entry name" value="Acetyltransf_7"/>
    <property type="match status" value="1"/>
</dbReference>
<keyword evidence="3" id="KW-1185">Reference proteome</keyword>
<dbReference type="Proteomes" id="UP000294850">
    <property type="component" value="Unassembled WGS sequence"/>
</dbReference>
<keyword evidence="2" id="KW-0808">Transferase</keyword>
<proteinExistence type="predicted"/>
<dbReference type="PANTHER" id="PTHR42791">
    <property type="entry name" value="GNAT FAMILY ACETYLTRANSFERASE"/>
    <property type="match status" value="1"/>
</dbReference>
<dbReference type="InterPro" id="IPR016181">
    <property type="entry name" value="Acyl_CoA_acyltransferase"/>
</dbReference>
<dbReference type="InterPro" id="IPR052523">
    <property type="entry name" value="Trichothecene_AcTrans"/>
</dbReference>
<evidence type="ECO:0000313" key="3">
    <source>
        <dbReference type="Proteomes" id="UP000294850"/>
    </source>
</evidence>
<evidence type="ECO:0000259" key="1">
    <source>
        <dbReference type="PROSITE" id="PS51186"/>
    </source>
</evidence>
<name>A0A4V2Z2S0_9BACT</name>
<dbReference type="PANTHER" id="PTHR42791:SF1">
    <property type="entry name" value="N-ACETYLTRANSFERASE DOMAIN-CONTAINING PROTEIN"/>
    <property type="match status" value="1"/>
</dbReference>
<dbReference type="InterPro" id="IPR000182">
    <property type="entry name" value="GNAT_dom"/>
</dbReference>
<dbReference type="RefSeq" id="WP_131962031.1">
    <property type="nucleotide sequence ID" value="NZ_SMFL01000018.1"/>
</dbReference>
<dbReference type="PROSITE" id="PS51186">
    <property type="entry name" value="GNAT"/>
    <property type="match status" value="1"/>
</dbReference>
<dbReference type="OrthoDB" id="1452841at2"/>
<dbReference type="AlphaFoldDB" id="A0A4V2Z2S0"/>
<sequence>MKLAKRCDKNLIVKILTDSFQDNKSINYLIPNDSKRINRISELMAYSFEVCMASGKVFLSDDEQACALVSAPEKKKTTLSGLFHEVRLVLLGIGLNNALKAMKREKAISANYPDSPIYYLWFIGVKPQAQSKGVGGKLLTEIIEDAKVEHRPIFLETSTLKNIPWYERYGLKIYKELDFGYTLYLISNKTNDSI</sequence>
<organism evidence="2 3">
    <name type="scientific">Dyadobacter psychrotolerans</name>
    <dbReference type="NCBI Taxonomy" id="2541721"/>
    <lineage>
        <taxon>Bacteria</taxon>
        <taxon>Pseudomonadati</taxon>
        <taxon>Bacteroidota</taxon>
        <taxon>Cytophagia</taxon>
        <taxon>Cytophagales</taxon>
        <taxon>Spirosomataceae</taxon>
        <taxon>Dyadobacter</taxon>
    </lineage>
</organism>
<reference evidence="2 3" key="1">
    <citation type="submission" date="2019-03" db="EMBL/GenBank/DDBJ databases">
        <title>Dyadobacter AR-3-6 sp. nov., isolated from arctic soil.</title>
        <authorList>
            <person name="Chaudhary D.K."/>
        </authorList>
    </citation>
    <scope>NUCLEOTIDE SEQUENCE [LARGE SCALE GENOMIC DNA]</scope>
    <source>
        <strain evidence="2 3">AR-3-6</strain>
    </source>
</reference>
<feature type="domain" description="N-acetyltransferase" evidence="1">
    <location>
        <begin position="112"/>
        <end position="190"/>
    </location>
</feature>
<dbReference type="GO" id="GO:0016747">
    <property type="term" value="F:acyltransferase activity, transferring groups other than amino-acyl groups"/>
    <property type="evidence" value="ECO:0007669"/>
    <property type="project" value="InterPro"/>
</dbReference>
<protein>
    <submittedName>
        <fullName evidence="2">N-acetyltransferase</fullName>
    </submittedName>
</protein>